<evidence type="ECO:0000313" key="1">
    <source>
        <dbReference type="EMBL" id="QLH02587.1"/>
    </source>
</evidence>
<accession>A0A7D5M1R7</accession>
<protein>
    <submittedName>
        <fullName evidence="1">Uncharacterized protein</fullName>
    </submittedName>
</protein>
<organism evidence="1 2">
    <name type="scientific">Nitrosopumilus cobalaminigenes</name>
    <dbReference type="NCBI Taxonomy" id="1470066"/>
    <lineage>
        <taxon>Archaea</taxon>
        <taxon>Nitrososphaerota</taxon>
        <taxon>Nitrososphaeria</taxon>
        <taxon>Nitrosopumilales</taxon>
        <taxon>Nitrosopumilaceae</taxon>
        <taxon>Nitrosopumilus</taxon>
    </lineage>
</organism>
<evidence type="ECO:0000313" key="2">
    <source>
        <dbReference type="Proteomes" id="UP000509771"/>
    </source>
</evidence>
<sequence>MRNRLKIIIKNGESIKVYHDASDVSVLPKSKLVRTFTEDGSLIEEFKLVDKKIRLDDSLDNDETEIVVTLDVKK</sequence>
<reference evidence="1 2" key="1">
    <citation type="submission" date="2018-02" db="EMBL/GenBank/DDBJ databases">
        <title>Complete genome of Nitrosopumilus cobalaminigenes HCA1.</title>
        <authorList>
            <person name="Qin W."/>
            <person name="Zheng Y."/>
            <person name="Stahl D.A."/>
        </authorList>
    </citation>
    <scope>NUCLEOTIDE SEQUENCE [LARGE SCALE GENOMIC DNA]</scope>
    <source>
        <strain evidence="1 2">HCA1</strain>
    </source>
</reference>
<proteinExistence type="predicted"/>
<dbReference type="Proteomes" id="UP000509771">
    <property type="component" value="Chromosome"/>
</dbReference>
<dbReference type="KEGG" id="ncl:C5F47_02935"/>
<gene>
    <name evidence="1" type="ORF">C5F47_02935</name>
</gene>
<name>A0A7D5M1R7_9ARCH</name>
<dbReference type="EMBL" id="CP026993">
    <property type="protein sequence ID" value="QLH02587.1"/>
    <property type="molecule type" value="Genomic_DNA"/>
</dbReference>
<dbReference type="AlphaFoldDB" id="A0A7D5M1R7"/>
<keyword evidence="2" id="KW-1185">Reference proteome</keyword>